<dbReference type="AlphaFoldDB" id="A0A9W9EEP9"/>
<dbReference type="RefSeq" id="XP_056034504.1">
    <property type="nucleotide sequence ID" value="XM_056169188.1"/>
</dbReference>
<organism evidence="3 4">
    <name type="scientific">Trichoderma breve</name>
    <dbReference type="NCBI Taxonomy" id="2034170"/>
    <lineage>
        <taxon>Eukaryota</taxon>
        <taxon>Fungi</taxon>
        <taxon>Dikarya</taxon>
        <taxon>Ascomycota</taxon>
        <taxon>Pezizomycotina</taxon>
        <taxon>Sordariomycetes</taxon>
        <taxon>Hypocreomycetidae</taxon>
        <taxon>Hypocreales</taxon>
        <taxon>Hypocreaceae</taxon>
        <taxon>Trichoderma</taxon>
    </lineage>
</organism>
<feature type="region of interest" description="Disordered" evidence="1">
    <location>
        <begin position="70"/>
        <end position="92"/>
    </location>
</feature>
<evidence type="ECO:0000259" key="2">
    <source>
        <dbReference type="Pfam" id="PF14420"/>
    </source>
</evidence>
<reference evidence="3" key="1">
    <citation type="submission" date="2022-09" db="EMBL/GenBank/DDBJ databases">
        <title>Chromosome-level assembly of Trichoderma breve T069, a fungus used in development of biopesticide product.</title>
        <authorList>
            <person name="Lin R."/>
            <person name="Liu T."/>
        </authorList>
    </citation>
    <scope>NUCLEOTIDE SEQUENCE</scope>
    <source>
        <strain evidence="3">T069</strain>
    </source>
</reference>
<sequence>MSYPLVTFTQGASNDAWERLREVISNIWLHEARNLSELVHTLRDRYAFVSTEKMCRSRLKAWGLSTYKKSKGKTTQTASSNPPRKRKSRPMMGTLAPVLQQPDVYRVPMIFINLVDQLILALFQNAKPWSTHLHLIRPKVSAMVGFVRGNYVQVSAKHACNYESWSLCQDLWTQPYGHCITWS</sequence>
<dbReference type="GeneID" id="80863876"/>
<accession>A0A9W9EEP9</accession>
<feature type="compositionally biased region" description="Polar residues" evidence="1">
    <location>
        <begin position="73"/>
        <end position="82"/>
    </location>
</feature>
<dbReference type="EMBL" id="JAOPEN010000001">
    <property type="protein sequence ID" value="KAJ4865448.1"/>
    <property type="molecule type" value="Genomic_DNA"/>
</dbReference>
<dbReference type="Proteomes" id="UP001140511">
    <property type="component" value="Unassembled WGS sequence"/>
</dbReference>
<feature type="domain" description="Clr5" evidence="2">
    <location>
        <begin position="14"/>
        <end position="64"/>
    </location>
</feature>
<gene>
    <name evidence="3" type="ORF">T069G_01978</name>
</gene>
<dbReference type="InterPro" id="IPR025676">
    <property type="entry name" value="Clr5_dom"/>
</dbReference>
<name>A0A9W9EEP9_9HYPO</name>
<proteinExistence type="predicted"/>
<evidence type="ECO:0000256" key="1">
    <source>
        <dbReference type="SAM" id="MobiDB-lite"/>
    </source>
</evidence>
<comment type="caution">
    <text evidence="3">The sequence shown here is derived from an EMBL/GenBank/DDBJ whole genome shotgun (WGS) entry which is preliminary data.</text>
</comment>
<evidence type="ECO:0000313" key="4">
    <source>
        <dbReference type="Proteomes" id="UP001140511"/>
    </source>
</evidence>
<keyword evidence="4" id="KW-1185">Reference proteome</keyword>
<dbReference type="Pfam" id="PF14420">
    <property type="entry name" value="Clr5"/>
    <property type="match status" value="1"/>
</dbReference>
<evidence type="ECO:0000313" key="3">
    <source>
        <dbReference type="EMBL" id="KAJ4865448.1"/>
    </source>
</evidence>
<protein>
    <submittedName>
        <fullName evidence="3">Clr5 domain-containing protein</fullName>
    </submittedName>
</protein>